<keyword evidence="2" id="KW-1133">Transmembrane helix</keyword>
<name>A0A813PIR2_9BILA</name>
<protein>
    <submittedName>
        <fullName evidence="3">Uncharacterized protein</fullName>
    </submittedName>
</protein>
<organism evidence="3 4">
    <name type="scientific">Rotaria sordida</name>
    <dbReference type="NCBI Taxonomy" id="392033"/>
    <lineage>
        <taxon>Eukaryota</taxon>
        <taxon>Metazoa</taxon>
        <taxon>Spiralia</taxon>
        <taxon>Gnathifera</taxon>
        <taxon>Rotifera</taxon>
        <taxon>Eurotatoria</taxon>
        <taxon>Bdelloidea</taxon>
        <taxon>Philodinida</taxon>
        <taxon>Philodinidae</taxon>
        <taxon>Rotaria</taxon>
    </lineage>
</organism>
<keyword evidence="4" id="KW-1185">Reference proteome</keyword>
<dbReference type="Proteomes" id="UP000663870">
    <property type="component" value="Unassembled WGS sequence"/>
</dbReference>
<reference evidence="3" key="1">
    <citation type="submission" date="2021-02" db="EMBL/GenBank/DDBJ databases">
        <authorList>
            <person name="Nowell W R."/>
        </authorList>
    </citation>
    <scope>NUCLEOTIDE SEQUENCE</scope>
</reference>
<keyword evidence="2" id="KW-0472">Membrane</keyword>
<accession>A0A813PIR2</accession>
<keyword evidence="2" id="KW-0812">Transmembrane</keyword>
<feature type="region of interest" description="Disordered" evidence="1">
    <location>
        <begin position="49"/>
        <end position="71"/>
    </location>
</feature>
<evidence type="ECO:0000256" key="1">
    <source>
        <dbReference type="SAM" id="MobiDB-lite"/>
    </source>
</evidence>
<gene>
    <name evidence="3" type="ORF">JXQ802_LOCUS1815</name>
</gene>
<evidence type="ECO:0000313" key="4">
    <source>
        <dbReference type="Proteomes" id="UP000663870"/>
    </source>
</evidence>
<evidence type="ECO:0000313" key="3">
    <source>
        <dbReference type="EMBL" id="CAF0753464.1"/>
    </source>
</evidence>
<feature type="transmembrane region" description="Helical" evidence="2">
    <location>
        <begin position="84"/>
        <end position="105"/>
    </location>
</feature>
<dbReference type="AlphaFoldDB" id="A0A813PIR2"/>
<feature type="compositionally biased region" description="Polar residues" evidence="1">
    <location>
        <begin position="49"/>
        <end position="65"/>
    </location>
</feature>
<sequence length="183" mass="20774">MKETVHFIRCNILRQNCTFIPNNSLSVSTPSSLFFRSLVQRITLRSTPQYTTPRQTLSSSRQDFTTTKKRGPNLDSFSDNLKRAALILAGIALGLGILRICLMLCKSRSPNRSFSHRHSATVRPQIATIERHHFKPDLPPAYTEAIINIENDGGKLPTYEELPNEQRQEQQVNNNYGITSTQM</sequence>
<evidence type="ECO:0000256" key="2">
    <source>
        <dbReference type="SAM" id="Phobius"/>
    </source>
</evidence>
<feature type="region of interest" description="Disordered" evidence="1">
    <location>
        <begin position="163"/>
        <end position="183"/>
    </location>
</feature>
<dbReference type="EMBL" id="CAJNOL010000021">
    <property type="protein sequence ID" value="CAF0753464.1"/>
    <property type="molecule type" value="Genomic_DNA"/>
</dbReference>
<proteinExistence type="predicted"/>
<comment type="caution">
    <text evidence="3">The sequence shown here is derived from an EMBL/GenBank/DDBJ whole genome shotgun (WGS) entry which is preliminary data.</text>
</comment>